<dbReference type="AlphaFoldDB" id="A0A840XGT6"/>
<feature type="transmembrane region" description="Helical" evidence="1">
    <location>
        <begin position="337"/>
        <end position="362"/>
    </location>
</feature>
<feature type="transmembrane region" description="Helical" evidence="1">
    <location>
        <begin position="83"/>
        <end position="103"/>
    </location>
</feature>
<reference evidence="2 3" key="1">
    <citation type="submission" date="2020-08" db="EMBL/GenBank/DDBJ databases">
        <title>Sequencing the genomes of 1000 actinobacteria strains.</title>
        <authorList>
            <person name="Klenk H.-P."/>
        </authorList>
    </citation>
    <scope>NUCLEOTIDE SEQUENCE [LARGE SCALE GENOMIC DNA]</scope>
    <source>
        <strain evidence="2 3">DSM 23889</strain>
    </source>
</reference>
<feature type="transmembrane region" description="Helical" evidence="1">
    <location>
        <begin position="238"/>
        <end position="260"/>
    </location>
</feature>
<organism evidence="2 3">
    <name type="scientific">Microcella frigidaquae</name>
    <dbReference type="NCBI Taxonomy" id="424758"/>
    <lineage>
        <taxon>Bacteria</taxon>
        <taxon>Bacillati</taxon>
        <taxon>Actinomycetota</taxon>
        <taxon>Actinomycetes</taxon>
        <taxon>Micrococcales</taxon>
        <taxon>Microbacteriaceae</taxon>
        <taxon>Microcella</taxon>
    </lineage>
</organism>
<evidence type="ECO:0000313" key="2">
    <source>
        <dbReference type="EMBL" id="MBB5617712.1"/>
    </source>
</evidence>
<dbReference type="RefSeq" id="WP_153983006.1">
    <property type="nucleotide sequence ID" value="NZ_BAAANZ010000006.1"/>
</dbReference>
<sequence length="413" mass="41509">MNRRLTAVLSAFEALLIVAIGIAVPLSVLTLQWALQFGFQIDWVVFWRAAVIIWMLGHGVDVTFQLDPQTALALDVLGVGEPFLVSIALTGFTLAMALAGVAVGRRLRHEPHRIVGELVALATVVLLSTVLLLTVSGVPGVLPSRWQAVLFPALILGLGIAIGSIGATNPARVRLRRMIAEGPQPWLAAGGAALRAGLGTVATVAAIAALLTAAALLAGYGQVIALYESVQAGVLGGIALTVAQLAFLPTLVVWTSAWLVGPGFAVGAGSTVSPIAVTLGPLPAVPVLGALPTEPSPLGFLTLLVPVLAAFAAGIAVRPRLAAAAASAGVEGGALRLWSLGVGTVSAVIAGAAMGFLAFVAAGAAGPGRLAVVGPDPLAVGLWMLTETLIGASLGLLAGGARLPRPLASAASR</sequence>
<dbReference type="OrthoDB" id="3742900at2"/>
<dbReference type="InterPro" id="IPR045931">
    <property type="entry name" value="DUF6350"/>
</dbReference>
<feature type="transmembrane region" description="Helical" evidence="1">
    <location>
        <begin position="297"/>
        <end position="317"/>
    </location>
</feature>
<feature type="transmembrane region" description="Helical" evidence="1">
    <location>
        <begin position="43"/>
        <end position="63"/>
    </location>
</feature>
<feature type="transmembrane region" description="Helical" evidence="1">
    <location>
        <begin position="115"/>
        <end position="138"/>
    </location>
</feature>
<keyword evidence="3" id="KW-1185">Reference proteome</keyword>
<gene>
    <name evidence="2" type="ORF">BJ959_001208</name>
</gene>
<dbReference type="EMBL" id="JACHBS010000001">
    <property type="protein sequence ID" value="MBB5617712.1"/>
    <property type="molecule type" value="Genomic_DNA"/>
</dbReference>
<dbReference type="Pfam" id="PF19877">
    <property type="entry name" value="DUF6350"/>
    <property type="match status" value="1"/>
</dbReference>
<feature type="transmembrane region" description="Helical" evidence="1">
    <location>
        <begin position="272"/>
        <end position="291"/>
    </location>
</feature>
<keyword evidence="1" id="KW-0812">Transmembrane</keyword>
<keyword evidence="1" id="KW-0472">Membrane</keyword>
<evidence type="ECO:0000256" key="1">
    <source>
        <dbReference type="SAM" id="Phobius"/>
    </source>
</evidence>
<accession>A0A840XGT6</accession>
<evidence type="ECO:0000313" key="3">
    <source>
        <dbReference type="Proteomes" id="UP000552883"/>
    </source>
</evidence>
<feature type="transmembrane region" description="Helical" evidence="1">
    <location>
        <begin position="382"/>
        <end position="403"/>
    </location>
</feature>
<feature type="transmembrane region" description="Helical" evidence="1">
    <location>
        <begin position="192"/>
        <end position="218"/>
    </location>
</feature>
<name>A0A840XGT6_9MICO</name>
<keyword evidence="1" id="KW-1133">Transmembrane helix</keyword>
<protein>
    <submittedName>
        <fullName evidence="2">Uncharacterized protein</fullName>
    </submittedName>
</protein>
<dbReference type="Proteomes" id="UP000552883">
    <property type="component" value="Unassembled WGS sequence"/>
</dbReference>
<proteinExistence type="predicted"/>
<feature type="transmembrane region" description="Helical" evidence="1">
    <location>
        <begin position="150"/>
        <end position="171"/>
    </location>
</feature>
<comment type="caution">
    <text evidence="2">The sequence shown here is derived from an EMBL/GenBank/DDBJ whole genome shotgun (WGS) entry which is preliminary data.</text>
</comment>
<feature type="transmembrane region" description="Helical" evidence="1">
    <location>
        <begin position="6"/>
        <end position="31"/>
    </location>
</feature>